<dbReference type="InterPro" id="IPR050471">
    <property type="entry name" value="AB_hydrolase"/>
</dbReference>
<gene>
    <name evidence="4" type="ORF">ACFOGP_09790</name>
</gene>
<dbReference type="InterPro" id="IPR016032">
    <property type="entry name" value="Sig_transdc_resp-reg_C-effctor"/>
</dbReference>
<evidence type="ECO:0000313" key="4">
    <source>
        <dbReference type="EMBL" id="MFC3143000.1"/>
    </source>
</evidence>
<dbReference type="Pfam" id="PF00561">
    <property type="entry name" value="Abhydrolase_1"/>
    <property type="match status" value="1"/>
</dbReference>
<keyword evidence="1 2" id="KW-0238">DNA-binding</keyword>
<keyword evidence="4" id="KW-0378">Hydrolase</keyword>
<dbReference type="PROSITE" id="PS51755">
    <property type="entry name" value="OMPR_PHOB"/>
    <property type="match status" value="1"/>
</dbReference>
<dbReference type="Gene3D" id="1.10.10.10">
    <property type="entry name" value="Winged helix-like DNA-binding domain superfamily/Winged helix DNA-binding domain"/>
    <property type="match status" value="1"/>
</dbReference>
<dbReference type="SUPFAM" id="SSF53474">
    <property type="entry name" value="alpha/beta-Hydrolases"/>
    <property type="match status" value="1"/>
</dbReference>
<accession>A0ABV7GSL9</accession>
<dbReference type="InterPro" id="IPR036388">
    <property type="entry name" value="WH-like_DNA-bd_sf"/>
</dbReference>
<proteinExistence type="predicted"/>
<dbReference type="SUPFAM" id="SSF46894">
    <property type="entry name" value="C-terminal effector domain of the bipartite response regulators"/>
    <property type="match status" value="1"/>
</dbReference>
<organism evidence="4 5">
    <name type="scientific">Psychromarinibacter halotolerans</name>
    <dbReference type="NCBI Taxonomy" id="1775175"/>
    <lineage>
        <taxon>Bacteria</taxon>
        <taxon>Pseudomonadati</taxon>
        <taxon>Pseudomonadota</taxon>
        <taxon>Alphaproteobacteria</taxon>
        <taxon>Rhodobacterales</taxon>
        <taxon>Paracoccaceae</taxon>
        <taxon>Psychromarinibacter</taxon>
    </lineage>
</organism>
<evidence type="ECO:0000256" key="1">
    <source>
        <dbReference type="ARBA" id="ARBA00023125"/>
    </source>
</evidence>
<evidence type="ECO:0000259" key="3">
    <source>
        <dbReference type="PROSITE" id="PS51755"/>
    </source>
</evidence>
<comment type="caution">
    <text evidence="4">The sequence shown here is derived from an EMBL/GenBank/DDBJ whole genome shotgun (WGS) entry which is preliminary data.</text>
</comment>
<keyword evidence="5" id="KW-1185">Reference proteome</keyword>
<dbReference type="Gene3D" id="3.40.50.1820">
    <property type="entry name" value="alpha/beta hydrolase"/>
    <property type="match status" value="1"/>
</dbReference>
<dbReference type="PANTHER" id="PTHR43433:SF5">
    <property type="entry name" value="AB HYDROLASE-1 DOMAIN-CONTAINING PROTEIN"/>
    <property type="match status" value="1"/>
</dbReference>
<dbReference type="SMART" id="SM00862">
    <property type="entry name" value="Trans_reg_C"/>
    <property type="match status" value="1"/>
</dbReference>
<dbReference type="InterPro" id="IPR000073">
    <property type="entry name" value="AB_hydrolase_1"/>
</dbReference>
<dbReference type="GO" id="GO:0016787">
    <property type="term" value="F:hydrolase activity"/>
    <property type="evidence" value="ECO:0007669"/>
    <property type="project" value="UniProtKB-KW"/>
</dbReference>
<dbReference type="EMBL" id="JBHRTB010000010">
    <property type="protein sequence ID" value="MFC3143000.1"/>
    <property type="molecule type" value="Genomic_DNA"/>
</dbReference>
<dbReference type="InterPro" id="IPR001867">
    <property type="entry name" value="OmpR/PhoB-type_DNA-bd"/>
</dbReference>
<evidence type="ECO:0000313" key="5">
    <source>
        <dbReference type="Proteomes" id="UP001595632"/>
    </source>
</evidence>
<dbReference type="PANTHER" id="PTHR43433">
    <property type="entry name" value="HYDROLASE, ALPHA/BETA FOLD FAMILY PROTEIN"/>
    <property type="match status" value="1"/>
</dbReference>
<dbReference type="RefSeq" id="WP_275632979.1">
    <property type="nucleotide sequence ID" value="NZ_JARGYD010000004.1"/>
</dbReference>
<feature type="DNA-binding region" description="OmpR/PhoB-type" evidence="2">
    <location>
        <begin position="1"/>
        <end position="98"/>
    </location>
</feature>
<dbReference type="InterPro" id="IPR029058">
    <property type="entry name" value="AB_hydrolase_fold"/>
</dbReference>
<feature type="domain" description="OmpR/PhoB-type" evidence="3">
    <location>
        <begin position="1"/>
        <end position="98"/>
    </location>
</feature>
<dbReference type="CDD" id="cd00383">
    <property type="entry name" value="trans_reg_C"/>
    <property type="match status" value="1"/>
</dbReference>
<sequence length="392" mass="43085">MKITFGDCAVDTGRHMFWKAGKSVRLEPQVFDVLAYFLRNPGKVISRDDLVEAVWDGRAISDSTISTRINAVRRAIGDNDRANRMLETLSKRGYRLSAQVSGDTRTIPNIVNLERQIVKVARSADGTIIAHATSSEGPPLMRAGQFLTHLNMDWESEVRRPTLDRLGAHFALTRYDQRGTGLSGGPMTDFSLERLVEDMLAVADDAELDKFSIWATSQGVPVSLAFAAAHPKRVNRMVLYGGFVQGRAVRQQEANTVQADTLLDLISEGWGKPGGAFGKAYATLFMPDATAAQMDDMCKMQLASASPETAIALRRSIDSFDVSDILEQVRVPVLVVHTTEDSVNPLSQSRLMASLLPEAQLKIVDGRNHVPLPGTDAWETIMRVSVNFLRSA</sequence>
<dbReference type="Proteomes" id="UP001595632">
    <property type="component" value="Unassembled WGS sequence"/>
</dbReference>
<dbReference type="Pfam" id="PF00486">
    <property type="entry name" value="Trans_reg_C"/>
    <property type="match status" value="1"/>
</dbReference>
<evidence type="ECO:0000256" key="2">
    <source>
        <dbReference type="PROSITE-ProRule" id="PRU01091"/>
    </source>
</evidence>
<name>A0ABV7GSL9_9RHOB</name>
<reference evidence="5" key="1">
    <citation type="journal article" date="2019" name="Int. J. Syst. Evol. Microbiol.">
        <title>The Global Catalogue of Microorganisms (GCM) 10K type strain sequencing project: providing services to taxonomists for standard genome sequencing and annotation.</title>
        <authorList>
            <consortium name="The Broad Institute Genomics Platform"/>
            <consortium name="The Broad Institute Genome Sequencing Center for Infectious Disease"/>
            <person name="Wu L."/>
            <person name="Ma J."/>
        </authorList>
    </citation>
    <scope>NUCLEOTIDE SEQUENCE [LARGE SCALE GENOMIC DNA]</scope>
    <source>
        <strain evidence="5">KCTC 52366</strain>
    </source>
</reference>
<protein>
    <submittedName>
        <fullName evidence="4">Alpha/beta fold hydrolase</fullName>
    </submittedName>
</protein>